<dbReference type="InParanoid" id="A0A0D0B580"/>
<dbReference type="AlphaFoldDB" id="A0A0D0B580"/>
<name>A0A0D0B580_9AGAM</name>
<dbReference type="Proteomes" id="UP000054485">
    <property type="component" value="Unassembled WGS sequence"/>
</dbReference>
<protein>
    <submittedName>
        <fullName evidence="1">Uncharacterized protein</fullName>
    </submittedName>
</protein>
<evidence type="ECO:0000313" key="1">
    <source>
        <dbReference type="EMBL" id="KIK45014.1"/>
    </source>
</evidence>
<dbReference type="HOGENOM" id="CLU_2998037_0_0_1"/>
<evidence type="ECO:0000313" key="2">
    <source>
        <dbReference type="Proteomes" id="UP000054485"/>
    </source>
</evidence>
<reference evidence="2" key="2">
    <citation type="submission" date="2015-01" db="EMBL/GenBank/DDBJ databases">
        <title>Evolutionary Origins and Diversification of the Mycorrhizal Mutualists.</title>
        <authorList>
            <consortium name="DOE Joint Genome Institute"/>
            <consortium name="Mycorrhizal Genomics Consortium"/>
            <person name="Kohler A."/>
            <person name="Kuo A."/>
            <person name="Nagy L.G."/>
            <person name="Floudas D."/>
            <person name="Copeland A."/>
            <person name="Barry K.W."/>
            <person name="Cichocki N."/>
            <person name="Veneault-Fourrey C."/>
            <person name="LaButti K."/>
            <person name="Lindquist E.A."/>
            <person name="Lipzen A."/>
            <person name="Lundell T."/>
            <person name="Morin E."/>
            <person name="Murat C."/>
            <person name="Riley R."/>
            <person name="Ohm R."/>
            <person name="Sun H."/>
            <person name="Tunlid A."/>
            <person name="Henrissat B."/>
            <person name="Grigoriev I.V."/>
            <person name="Hibbett D.S."/>
            <person name="Martin F."/>
        </authorList>
    </citation>
    <scope>NUCLEOTIDE SEQUENCE [LARGE SCALE GENOMIC DNA]</scope>
    <source>
        <strain evidence="2">UH-Slu-Lm8-n1</strain>
    </source>
</reference>
<keyword evidence="2" id="KW-1185">Reference proteome</keyword>
<accession>A0A0D0B580</accession>
<organism evidence="1 2">
    <name type="scientific">Suillus luteus UH-Slu-Lm8-n1</name>
    <dbReference type="NCBI Taxonomy" id="930992"/>
    <lineage>
        <taxon>Eukaryota</taxon>
        <taxon>Fungi</taxon>
        <taxon>Dikarya</taxon>
        <taxon>Basidiomycota</taxon>
        <taxon>Agaricomycotina</taxon>
        <taxon>Agaricomycetes</taxon>
        <taxon>Agaricomycetidae</taxon>
        <taxon>Boletales</taxon>
        <taxon>Suillineae</taxon>
        <taxon>Suillaceae</taxon>
        <taxon>Suillus</taxon>
    </lineage>
</organism>
<gene>
    <name evidence="1" type="ORF">CY34DRAFT_802104</name>
</gene>
<reference evidence="1 2" key="1">
    <citation type="submission" date="2014-04" db="EMBL/GenBank/DDBJ databases">
        <authorList>
            <consortium name="DOE Joint Genome Institute"/>
            <person name="Kuo A."/>
            <person name="Ruytinx J."/>
            <person name="Rineau F."/>
            <person name="Colpaert J."/>
            <person name="Kohler A."/>
            <person name="Nagy L.G."/>
            <person name="Floudas D."/>
            <person name="Copeland A."/>
            <person name="Barry K.W."/>
            <person name="Cichocki N."/>
            <person name="Veneault-Fourrey C."/>
            <person name="LaButti K."/>
            <person name="Lindquist E.A."/>
            <person name="Lipzen A."/>
            <person name="Lundell T."/>
            <person name="Morin E."/>
            <person name="Murat C."/>
            <person name="Sun H."/>
            <person name="Tunlid A."/>
            <person name="Henrissat B."/>
            <person name="Grigoriev I.V."/>
            <person name="Hibbett D.S."/>
            <person name="Martin F."/>
            <person name="Nordberg H.P."/>
            <person name="Cantor M.N."/>
            <person name="Hua S.X."/>
        </authorList>
    </citation>
    <scope>NUCLEOTIDE SEQUENCE [LARGE SCALE GENOMIC DNA]</scope>
    <source>
        <strain evidence="1 2">UH-Slu-Lm8-n1</strain>
    </source>
</reference>
<sequence>MKRTRLGLTVKLRVEVKGHRSPVRFCMERESMRGRLKITVQYWLLRSHNLQSGVHAA</sequence>
<proteinExistence type="predicted"/>
<dbReference type="EMBL" id="KN835180">
    <property type="protein sequence ID" value="KIK45014.1"/>
    <property type="molecule type" value="Genomic_DNA"/>
</dbReference>